<protein>
    <recommendedName>
        <fullName evidence="6">Ephrin-A1</fullName>
    </recommendedName>
</protein>
<dbReference type="PANTHER" id="PTHR11304:SF19">
    <property type="entry name" value="EPHRIN-A1"/>
    <property type="match status" value="1"/>
</dbReference>
<evidence type="ECO:0000256" key="2">
    <source>
        <dbReference type="ARBA" id="ARBA00022729"/>
    </source>
</evidence>
<dbReference type="Pfam" id="PF00812">
    <property type="entry name" value="Ephrin"/>
    <property type="match status" value="1"/>
</dbReference>
<evidence type="ECO:0000256" key="5">
    <source>
        <dbReference type="ARBA" id="ARBA00023180"/>
    </source>
</evidence>
<accession>A0A9Q1ECJ9</accession>
<evidence type="ECO:0000313" key="10">
    <source>
        <dbReference type="EMBL" id="KAJ8336297.1"/>
    </source>
</evidence>
<dbReference type="PROSITE" id="PS51551">
    <property type="entry name" value="EPHRIN_RBD_2"/>
    <property type="match status" value="1"/>
</dbReference>
<feature type="domain" description="Ephrin RBD" evidence="9">
    <location>
        <begin position="1"/>
        <end position="86"/>
    </location>
</feature>
<evidence type="ECO:0000259" key="9">
    <source>
        <dbReference type="PROSITE" id="PS51551"/>
    </source>
</evidence>
<evidence type="ECO:0000256" key="1">
    <source>
        <dbReference type="ARBA" id="ARBA00004370"/>
    </source>
</evidence>
<evidence type="ECO:0000256" key="4">
    <source>
        <dbReference type="ARBA" id="ARBA00023157"/>
    </source>
</evidence>
<keyword evidence="3" id="KW-0472">Membrane</keyword>
<evidence type="ECO:0000256" key="7">
    <source>
        <dbReference type="PROSITE-ProRule" id="PRU00884"/>
    </source>
</evidence>
<dbReference type="GO" id="GO:0046875">
    <property type="term" value="F:ephrin receptor binding"/>
    <property type="evidence" value="ECO:0007669"/>
    <property type="project" value="TreeGrafter"/>
</dbReference>
<dbReference type="SUPFAM" id="SSF49503">
    <property type="entry name" value="Cupredoxins"/>
    <property type="match status" value="1"/>
</dbReference>
<dbReference type="Proteomes" id="UP001152622">
    <property type="component" value="Chromosome 20"/>
</dbReference>
<proteinExistence type="inferred from homology"/>
<dbReference type="InterPro" id="IPR001799">
    <property type="entry name" value="Ephrin_RBD"/>
</dbReference>
<dbReference type="InterPro" id="IPR008972">
    <property type="entry name" value="Cupredoxin"/>
</dbReference>
<reference evidence="10" key="1">
    <citation type="journal article" date="2023" name="Science">
        <title>Genome structures resolve the early diversification of teleost fishes.</title>
        <authorList>
            <person name="Parey E."/>
            <person name="Louis A."/>
            <person name="Montfort J."/>
            <person name="Bouchez O."/>
            <person name="Roques C."/>
            <person name="Iampietro C."/>
            <person name="Lluch J."/>
            <person name="Castinel A."/>
            <person name="Donnadieu C."/>
            <person name="Desvignes T."/>
            <person name="Floi Bucao C."/>
            <person name="Jouanno E."/>
            <person name="Wen M."/>
            <person name="Mejri S."/>
            <person name="Dirks R."/>
            <person name="Jansen H."/>
            <person name="Henkel C."/>
            <person name="Chen W.J."/>
            <person name="Zahm M."/>
            <person name="Cabau C."/>
            <person name="Klopp C."/>
            <person name="Thompson A.W."/>
            <person name="Robinson-Rechavi M."/>
            <person name="Braasch I."/>
            <person name="Lecointre G."/>
            <person name="Bobe J."/>
            <person name="Postlethwait J.H."/>
            <person name="Berthelot C."/>
            <person name="Roest Crollius H."/>
            <person name="Guiguen Y."/>
        </authorList>
    </citation>
    <scope>NUCLEOTIDE SEQUENCE</scope>
    <source>
        <strain evidence="10">WJC10195</strain>
    </source>
</reference>
<comment type="caution">
    <text evidence="7">Lacks conserved residue(s) required for the propagation of feature annotation.</text>
</comment>
<comment type="subcellular location">
    <subcellularLocation>
        <location evidence="1">Membrane</location>
    </subcellularLocation>
</comment>
<feature type="compositionally biased region" description="Low complexity" evidence="8">
    <location>
        <begin position="35"/>
        <end position="44"/>
    </location>
</feature>
<dbReference type="EMBL" id="JAINUF010000020">
    <property type="protein sequence ID" value="KAJ8336297.1"/>
    <property type="molecule type" value="Genomic_DNA"/>
</dbReference>
<organism evidence="10 11">
    <name type="scientific">Synaphobranchus kaupii</name>
    <name type="common">Kaup's arrowtooth eel</name>
    <dbReference type="NCBI Taxonomy" id="118154"/>
    <lineage>
        <taxon>Eukaryota</taxon>
        <taxon>Metazoa</taxon>
        <taxon>Chordata</taxon>
        <taxon>Craniata</taxon>
        <taxon>Vertebrata</taxon>
        <taxon>Euteleostomi</taxon>
        <taxon>Actinopterygii</taxon>
        <taxon>Neopterygii</taxon>
        <taxon>Teleostei</taxon>
        <taxon>Anguilliformes</taxon>
        <taxon>Synaphobranchidae</taxon>
        <taxon>Synaphobranchus</taxon>
    </lineage>
</organism>
<dbReference type="Gene3D" id="2.60.40.420">
    <property type="entry name" value="Cupredoxins - blue copper proteins"/>
    <property type="match status" value="1"/>
</dbReference>
<dbReference type="GO" id="GO:0005886">
    <property type="term" value="C:plasma membrane"/>
    <property type="evidence" value="ECO:0007669"/>
    <property type="project" value="TreeGrafter"/>
</dbReference>
<evidence type="ECO:0000256" key="3">
    <source>
        <dbReference type="ARBA" id="ARBA00023136"/>
    </source>
</evidence>
<comment type="caution">
    <text evidence="10">The sequence shown here is derived from an EMBL/GenBank/DDBJ whole genome shotgun (WGS) entry which is preliminary data.</text>
</comment>
<comment type="similarity">
    <text evidence="7">Belongs to the ephrin family.</text>
</comment>
<evidence type="ECO:0000313" key="11">
    <source>
        <dbReference type="Proteomes" id="UP001152622"/>
    </source>
</evidence>
<dbReference type="GO" id="GO:0007411">
    <property type="term" value="P:axon guidance"/>
    <property type="evidence" value="ECO:0007669"/>
    <property type="project" value="TreeGrafter"/>
</dbReference>
<evidence type="ECO:0000256" key="8">
    <source>
        <dbReference type="SAM" id="MobiDB-lite"/>
    </source>
</evidence>
<dbReference type="AlphaFoldDB" id="A0A9Q1ECJ9"/>
<sequence>MVEREDYETCRPQSYEQLSWECSHPFRRPRPPRSSPKSSSASPPFTLGKEFRRGESYYYISKPVHHLGKECLSCAWTSSTPTAPRRPKREGKQQEACIIHPTDFLQTILL</sequence>
<keyword evidence="5" id="KW-0325">Glycoprotein</keyword>
<dbReference type="GO" id="GO:0048013">
    <property type="term" value="P:ephrin receptor signaling pathway"/>
    <property type="evidence" value="ECO:0007669"/>
    <property type="project" value="TreeGrafter"/>
</dbReference>
<evidence type="ECO:0000256" key="6">
    <source>
        <dbReference type="ARBA" id="ARBA00040413"/>
    </source>
</evidence>
<keyword evidence="2" id="KW-0732">Signal</keyword>
<dbReference type="OrthoDB" id="8774972at2759"/>
<keyword evidence="11" id="KW-1185">Reference proteome</keyword>
<gene>
    <name evidence="10" type="ORF">SKAU_G00396400</name>
</gene>
<dbReference type="InterPro" id="IPR031328">
    <property type="entry name" value="Ephrin"/>
</dbReference>
<name>A0A9Q1ECJ9_SYNKA</name>
<dbReference type="PANTHER" id="PTHR11304">
    <property type="entry name" value="EPHRIN"/>
    <property type="match status" value="1"/>
</dbReference>
<feature type="region of interest" description="Disordered" evidence="8">
    <location>
        <begin position="23"/>
        <end position="48"/>
    </location>
</feature>
<keyword evidence="4" id="KW-1015">Disulfide bond</keyword>